<organism evidence="2 3">
    <name type="scientific">Zavarzinia aquatilis</name>
    <dbReference type="NCBI Taxonomy" id="2211142"/>
    <lineage>
        <taxon>Bacteria</taxon>
        <taxon>Pseudomonadati</taxon>
        <taxon>Pseudomonadota</taxon>
        <taxon>Alphaproteobacteria</taxon>
        <taxon>Rhodospirillales</taxon>
        <taxon>Zavarziniaceae</taxon>
        <taxon>Zavarzinia</taxon>
    </lineage>
</organism>
<protein>
    <submittedName>
        <fullName evidence="2">Uncharacterized protein</fullName>
    </submittedName>
</protein>
<evidence type="ECO:0000313" key="2">
    <source>
        <dbReference type="EMBL" id="PWR22955.1"/>
    </source>
</evidence>
<dbReference type="Proteomes" id="UP000245461">
    <property type="component" value="Unassembled WGS sequence"/>
</dbReference>
<feature type="transmembrane region" description="Helical" evidence="1">
    <location>
        <begin position="46"/>
        <end position="68"/>
    </location>
</feature>
<dbReference type="AlphaFoldDB" id="A0A317ECM0"/>
<dbReference type="EMBL" id="QGLE01000005">
    <property type="protein sequence ID" value="PWR22955.1"/>
    <property type="molecule type" value="Genomic_DNA"/>
</dbReference>
<sequence>MGRIIVVAALITLAVVGAAWIGTLTEKVQKRLGRPAPRKAPATRAARVRNVFIGIAILLALILAGFLIQSPSGS</sequence>
<proteinExistence type="predicted"/>
<reference evidence="2 3" key="1">
    <citation type="submission" date="2018-05" db="EMBL/GenBank/DDBJ databases">
        <title>Zavarzinia sp. HR-AS.</title>
        <authorList>
            <person name="Lee Y."/>
            <person name="Jeon C.O."/>
        </authorList>
    </citation>
    <scope>NUCLEOTIDE SEQUENCE [LARGE SCALE GENOMIC DNA]</scope>
    <source>
        <strain evidence="2 3">HR-AS</strain>
    </source>
</reference>
<accession>A0A317ECM0</accession>
<keyword evidence="1" id="KW-0472">Membrane</keyword>
<gene>
    <name evidence="2" type="ORF">DKG74_11110</name>
</gene>
<comment type="caution">
    <text evidence="2">The sequence shown here is derived from an EMBL/GenBank/DDBJ whole genome shotgun (WGS) entry which is preliminary data.</text>
</comment>
<name>A0A317ECM0_9PROT</name>
<keyword evidence="3" id="KW-1185">Reference proteome</keyword>
<evidence type="ECO:0000313" key="3">
    <source>
        <dbReference type="Proteomes" id="UP000245461"/>
    </source>
</evidence>
<evidence type="ECO:0000256" key="1">
    <source>
        <dbReference type="SAM" id="Phobius"/>
    </source>
</evidence>
<keyword evidence="1" id="KW-0812">Transmembrane</keyword>
<keyword evidence="1" id="KW-1133">Transmembrane helix</keyword>
<feature type="transmembrane region" description="Helical" evidence="1">
    <location>
        <begin position="6"/>
        <end position="25"/>
    </location>
</feature>
<dbReference type="RefSeq" id="WP_109905689.1">
    <property type="nucleotide sequence ID" value="NZ_QGLE01000005.1"/>
</dbReference>